<dbReference type="InterPro" id="IPR015424">
    <property type="entry name" value="PyrdxlP-dep_Trfase"/>
</dbReference>
<evidence type="ECO:0000256" key="5">
    <source>
        <dbReference type="ARBA" id="ARBA00022898"/>
    </source>
</evidence>
<feature type="domain" description="Aminotransferase class I/classII large" evidence="6">
    <location>
        <begin position="33"/>
        <end position="385"/>
    </location>
</feature>
<dbReference type="SUPFAM" id="SSF53383">
    <property type="entry name" value="PLP-dependent transferases"/>
    <property type="match status" value="1"/>
</dbReference>
<evidence type="ECO:0000256" key="2">
    <source>
        <dbReference type="ARBA" id="ARBA00007441"/>
    </source>
</evidence>
<evidence type="ECO:0000256" key="1">
    <source>
        <dbReference type="ARBA" id="ARBA00001933"/>
    </source>
</evidence>
<gene>
    <name evidence="7" type="primary">aspB</name>
    <name evidence="7" type="ORF">CARN7_2089</name>
</gene>
<accession>E6QVK0</accession>
<dbReference type="InterPro" id="IPR004839">
    <property type="entry name" value="Aminotransferase_I/II_large"/>
</dbReference>
<name>E6QVK0_9ZZZZ</name>
<dbReference type="AlphaFoldDB" id="E6QVK0"/>
<dbReference type="EC" id="2.6.1.1" evidence="7"/>
<evidence type="ECO:0000256" key="3">
    <source>
        <dbReference type="ARBA" id="ARBA00022576"/>
    </source>
</evidence>
<reference evidence="7" key="1">
    <citation type="submission" date="2009-10" db="EMBL/GenBank/DDBJ databases">
        <title>Diversity of trophic interactions inside an arsenic-rich microbial ecosystem.</title>
        <authorList>
            <person name="Bertin P.N."/>
            <person name="Heinrich-Salmeron A."/>
            <person name="Pelletier E."/>
            <person name="Goulhen-Chollet F."/>
            <person name="Arsene-Ploetze F."/>
            <person name="Gallien S."/>
            <person name="Calteau A."/>
            <person name="Vallenet D."/>
            <person name="Casiot C."/>
            <person name="Chane-Woon-Ming B."/>
            <person name="Giloteaux L."/>
            <person name="Barakat M."/>
            <person name="Bonnefoy V."/>
            <person name="Bruneel O."/>
            <person name="Chandler M."/>
            <person name="Cleiss J."/>
            <person name="Duran R."/>
            <person name="Elbaz-Poulichet F."/>
            <person name="Fonknechten N."/>
            <person name="Lauga B."/>
            <person name="Mornico D."/>
            <person name="Ortet P."/>
            <person name="Schaeffer C."/>
            <person name="Siguier P."/>
            <person name="Alexander Thil Smith A."/>
            <person name="Van Dorsselaer A."/>
            <person name="Weissenbach J."/>
            <person name="Medigue C."/>
            <person name="Le Paslier D."/>
        </authorList>
    </citation>
    <scope>NUCLEOTIDE SEQUENCE</scope>
</reference>
<dbReference type="InterPro" id="IPR004838">
    <property type="entry name" value="NHTrfase_class1_PyrdxlP-BS"/>
</dbReference>
<protein>
    <submittedName>
        <fullName evidence="7">Putative aspartate aminotransferase</fullName>
        <ecNumber evidence="7">2.6.1.1</ecNumber>
    </submittedName>
</protein>
<dbReference type="GO" id="GO:0004069">
    <property type="term" value="F:L-aspartate:2-oxoglutarate aminotransferase activity"/>
    <property type="evidence" value="ECO:0007669"/>
    <property type="project" value="UniProtKB-EC"/>
</dbReference>
<keyword evidence="4 7" id="KW-0808">Transferase</keyword>
<dbReference type="GO" id="GO:0006520">
    <property type="term" value="P:amino acid metabolic process"/>
    <property type="evidence" value="ECO:0007669"/>
    <property type="project" value="InterPro"/>
</dbReference>
<evidence type="ECO:0000313" key="7">
    <source>
        <dbReference type="EMBL" id="CBI11273.1"/>
    </source>
</evidence>
<dbReference type="FunFam" id="3.40.640.10:FF:000033">
    <property type="entry name" value="Aspartate aminotransferase"/>
    <property type="match status" value="1"/>
</dbReference>
<dbReference type="Gene3D" id="3.40.640.10">
    <property type="entry name" value="Type I PLP-dependent aspartate aminotransferase-like (Major domain)"/>
    <property type="match status" value="1"/>
</dbReference>
<comment type="similarity">
    <text evidence="2">Belongs to the class-I pyridoxal-phosphate-dependent aminotransferase family.</text>
</comment>
<keyword evidence="3 7" id="KW-0032">Aminotransferase</keyword>
<dbReference type="InterPro" id="IPR015421">
    <property type="entry name" value="PyrdxlP-dep_Trfase_major"/>
</dbReference>
<dbReference type="PANTHER" id="PTHR46383">
    <property type="entry name" value="ASPARTATE AMINOTRANSFERASE"/>
    <property type="match status" value="1"/>
</dbReference>
<evidence type="ECO:0000259" key="6">
    <source>
        <dbReference type="Pfam" id="PF00155"/>
    </source>
</evidence>
<dbReference type="EMBL" id="CABR01000131">
    <property type="protein sequence ID" value="CBI11273.1"/>
    <property type="molecule type" value="Genomic_DNA"/>
</dbReference>
<dbReference type="PANTHER" id="PTHR46383:SF1">
    <property type="entry name" value="ASPARTATE AMINOTRANSFERASE"/>
    <property type="match status" value="1"/>
</dbReference>
<dbReference type="PROSITE" id="PS00105">
    <property type="entry name" value="AA_TRANSFER_CLASS_1"/>
    <property type="match status" value="1"/>
</dbReference>
<sequence>MEKWTSSRLSNVELSATYAILDMVQELRSRGVTVIDMGGGEPDFSTPAHVAQAAISAIADGLTHYTPSRGAPELLVAIAQKLAHDNGIRVDPCAEIIVTPSAKHALFITLMAILSPGDEIIIPTPSWVSYKSMVQLGGACPIELPLRAEDDFTISGERLASKLTPRTKAILINTPNNPTGHALTYEEVSTIVEFACRNELLIVADEIYEKIIYGDVQHISIASLPGAADRTLTINGFSKTYAMTGWRLGYVAGPRNILGEILKVHQHTVGCASSFVQKGGLAALTGDREPLKTMLTAYSARRKLIVDGLNSIPGITCSTPDGAFYAFPDIRGTRLGNSADFSQWLLKTAGVAVTPGSAFGSGGEGHVRLSYATSSEVIADAVERIRRAVLSQSIVDFSIEAAA</sequence>
<dbReference type="InterPro" id="IPR050596">
    <property type="entry name" value="AspAT/PAT-like"/>
</dbReference>
<dbReference type="Gene3D" id="3.90.1150.10">
    <property type="entry name" value="Aspartate Aminotransferase, domain 1"/>
    <property type="match status" value="1"/>
</dbReference>
<dbReference type="GO" id="GO:0030170">
    <property type="term" value="F:pyridoxal phosphate binding"/>
    <property type="evidence" value="ECO:0007669"/>
    <property type="project" value="InterPro"/>
</dbReference>
<proteinExistence type="inferred from homology"/>
<comment type="cofactor">
    <cofactor evidence="1">
        <name>pyridoxal 5'-phosphate</name>
        <dbReference type="ChEBI" id="CHEBI:597326"/>
    </cofactor>
</comment>
<dbReference type="Pfam" id="PF00155">
    <property type="entry name" value="Aminotran_1_2"/>
    <property type="match status" value="1"/>
</dbReference>
<dbReference type="InterPro" id="IPR015422">
    <property type="entry name" value="PyrdxlP-dep_Trfase_small"/>
</dbReference>
<evidence type="ECO:0000256" key="4">
    <source>
        <dbReference type="ARBA" id="ARBA00022679"/>
    </source>
</evidence>
<organism evidence="7">
    <name type="scientific">mine drainage metagenome</name>
    <dbReference type="NCBI Taxonomy" id="410659"/>
    <lineage>
        <taxon>unclassified sequences</taxon>
        <taxon>metagenomes</taxon>
        <taxon>ecological metagenomes</taxon>
    </lineage>
</organism>
<dbReference type="CDD" id="cd00609">
    <property type="entry name" value="AAT_like"/>
    <property type="match status" value="1"/>
</dbReference>
<keyword evidence="5" id="KW-0663">Pyridoxal phosphate</keyword>
<comment type="caution">
    <text evidence="7">The sequence shown here is derived from an EMBL/GenBank/DDBJ whole genome shotgun (WGS) entry which is preliminary data.</text>
</comment>